<organism evidence="4 5">
    <name type="scientific">Caerostris darwini</name>
    <dbReference type="NCBI Taxonomy" id="1538125"/>
    <lineage>
        <taxon>Eukaryota</taxon>
        <taxon>Metazoa</taxon>
        <taxon>Ecdysozoa</taxon>
        <taxon>Arthropoda</taxon>
        <taxon>Chelicerata</taxon>
        <taxon>Arachnida</taxon>
        <taxon>Araneae</taxon>
        <taxon>Araneomorphae</taxon>
        <taxon>Entelegynae</taxon>
        <taxon>Araneoidea</taxon>
        <taxon>Araneidae</taxon>
        <taxon>Caerostris</taxon>
    </lineage>
</organism>
<feature type="signal peptide" evidence="3">
    <location>
        <begin position="1"/>
        <end position="15"/>
    </location>
</feature>
<comment type="caution">
    <text evidence="4">The sequence shown here is derived from an EMBL/GenBank/DDBJ whole genome shotgun (WGS) entry which is preliminary data.</text>
</comment>
<evidence type="ECO:0008006" key="6">
    <source>
        <dbReference type="Google" id="ProtNLM"/>
    </source>
</evidence>
<evidence type="ECO:0000256" key="3">
    <source>
        <dbReference type="SAM" id="SignalP"/>
    </source>
</evidence>
<accession>A0AAV4S473</accession>
<dbReference type="PROSITE" id="PS51155">
    <property type="entry name" value="CHIT_BIND_RR_2"/>
    <property type="match status" value="1"/>
</dbReference>
<feature type="compositionally biased region" description="Low complexity" evidence="2">
    <location>
        <begin position="217"/>
        <end position="229"/>
    </location>
</feature>
<evidence type="ECO:0000313" key="4">
    <source>
        <dbReference type="EMBL" id="GIY28804.1"/>
    </source>
</evidence>
<keyword evidence="5" id="KW-1185">Reference proteome</keyword>
<sequence length="294" mass="33229">MRLIILTTLLAGTLAAPMQQSLNVNGDGSYQFFYETGKEAGNHKRREVRQPDGVVVGQFSYEGPGGEIREVNYRADDSGYVANGDVGVEGAPKGQFPAEPEQTDESPPEPSPSENETRDPESFPVEETKSEDLKPEESKHNDEPVFHQEDHKEQRKHEDIKELPQEENSADEPPEAFPPGFFLQKFHSLRRLPEPTKEEESTTAESATEQPKEESPSTESSTSVEPSSEQPGQVLNAEDPYQVGLKAAHEMELFMHLRPFQSFSPQQMDTSMFHQPVYVFSYQHPDSYGYHYYF</sequence>
<feature type="region of interest" description="Disordered" evidence="2">
    <location>
        <begin position="80"/>
        <end position="180"/>
    </location>
</feature>
<feature type="compositionally biased region" description="Basic and acidic residues" evidence="2">
    <location>
        <begin position="115"/>
        <end position="164"/>
    </location>
</feature>
<evidence type="ECO:0000256" key="2">
    <source>
        <dbReference type="SAM" id="MobiDB-lite"/>
    </source>
</evidence>
<dbReference type="AlphaFoldDB" id="A0AAV4S473"/>
<feature type="region of interest" description="Disordered" evidence="2">
    <location>
        <begin position="193"/>
        <end position="236"/>
    </location>
</feature>
<protein>
    <recommendedName>
        <fullName evidence="6">Cuticle protein</fullName>
    </recommendedName>
</protein>
<dbReference type="Proteomes" id="UP001054837">
    <property type="component" value="Unassembled WGS sequence"/>
</dbReference>
<dbReference type="InterPro" id="IPR000618">
    <property type="entry name" value="Insect_cuticle"/>
</dbReference>
<dbReference type="Pfam" id="PF00379">
    <property type="entry name" value="Chitin_bind_4"/>
    <property type="match status" value="1"/>
</dbReference>
<dbReference type="EMBL" id="BPLQ01007220">
    <property type="protein sequence ID" value="GIY28804.1"/>
    <property type="molecule type" value="Genomic_DNA"/>
</dbReference>
<reference evidence="4 5" key="1">
    <citation type="submission" date="2021-06" db="EMBL/GenBank/DDBJ databases">
        <title>Caerostris darwini draft genome.</title>
        <authorList>
            <person name="Kono N."/>
            <person name="Arakawa K."/>
        </authorList>
    </citation>
    <scope>NUCLEOTIDE SEQUENCE [LARGE SCALE GENOMIC DNA]</scope>
</reference>
<evidence type="ECO:0000256" key="1">
    <source>
        <dbReference type="PROSITE-ProRule" id="PRU00497"/>
    </source>
</evidence>
<keyword evidence="1" id="KW-0193">Cuticle</keyword>
<proteinExistence type="predicted"/>
<gene>
    <name evidence="4" type="primary">AVEN_197110_1</name>
    <name evidence="4" type="ORF">CDAR_529671</name>
</gene>
<evidence type="ECO:0000313" key="5">
    <source>
        <dbReference type="Proteomes" id="UP001054837"/>
    </source>
</evidence>
<name>A0AAV4S473_9ARAC</name>
<keyword evidence="3" id="KW-0732">Signal</keyword>
<feature type="chain" id="PRO_5043629758" description="Cuticle protein" evidence="3">
    <location>
        <begin position="16"/>
        <end position="294"/>
    </location>
</feature>
<dbReference type="GO" id="GO:0042302">
    <property type="term" value="F:structural constituent of cuticle"/>
    <property type="evidence" value="ECO:0007669"/>
    <property type="project" value="UniProtKB-UniRule"/>
</dbReference>